<dbReference type="RefSeq" id="WP_139987014.1">
    <property type="nucleotide sequence ID" value="NZ_VENP01000029.1"/>
</dbReference>
<dbReference type="PANTHER" id="PTHR43283">
    <property type="entry name" value="BETA-LACTAMASE-RELATED"/>
    <property type="match status" value="1"/>
</dbReference>
<dbReference type="Gene3D" id="3.40.710.10">
    <property type="entry name" value="DD-peptidase/beta-lactamase superfamily"/>
    <property type="match status" value="1"/>
</dbReference>
<accession>A0A5C5BAZ8</accession>
<evidence type="ECO:0000313" key="2">
    <source>
        <dbReference type="EMBL" id="TNU73948.1"/>
    </source>
</evidence>
<reference evidence="2 3" key="1">
    <citation type="submission" date="2019-06" db="EMBL/GenBank/DDBJ databases">
        <title>Draft genome sequence of Miniimonas arenae KCTC 19750T isolated from sea sand.</title>
        <authorList>
            <person name="Park S.-J."/>
        </authorList>
    </citation>
    <scope>NUCLEOTIDE SEQUENCE [LARGE SCALE GENOMIC DNA]</scope>
    <source>
        <strain evidence="2 3">KCTC 19750</strain>
    </source>
</reference>
<dbReference type="Proteomes" id="UP000313849">
    <property type="component" value="Unassembled WGS sequence"/>
</dbReference>
<evidence type="ECO:0000313" key="3">
    <source>
        <dbReference type="Proteomes" id="UP000313849"/>
    </source>
</evidence>
<feature type="domain" description="Beta-lactamase-related" evidence="1">
    <location>
        <begin position="37"/>
        <end position="301"/>
    </location>
</feature>
<dbReference type="PANTHER" id="PTHR43283:SF7">
    <property type="entry name" value="BETA-LACTAMASE-RELATED DOMAIN-CONTAINING PROTEIN"/>
    <property type="match status" value="1"/>
</dbReference>
<gene>
    <name evidence="2" type="ORF">FH969_08850</name>
</gene>
<keyword evidence="3" id="KW-1185">Reference proteome</keyword>
<comment type="caution">
    <text evidence="2">The sequence shown here is derived from an EMBL/GenBank/DDBJ whole genome shotgun (WGS) entry which is preliminary data.</text>
</comment>
<sequence>MPPVSTLPRSAPETQGVDSGGLADLVQALADLPELHSLMVLRHGHVVAEAWAHPYGPDMPHELFSLSKSFTSTAVGLAAGEGLLDVDDLLLDHLGDRAPANLDPRWHRLRLRHLLTMTTGHDGDPSGAVFGERDWVAAFLAQPLTHEPGTHFVYNTAATYVLSAVVQRVTGQRLLDYLTPRLLDPLGIGGATWEQCPMGVDTGGFGLSLRTADVAAFGQLLLQDGVWDGTRLLPEGWVAEATRAQVSNGDPVVGGDWWQGYGYQFWRCRHGGYRGDGAFGQLCVVLPDQDVVVAATSAVAEMQPPLDAIWTHLLPALHDGELPDDPPGRARLAHLVAGLRLDPPAGEASSPAAERLAGRVLVPDNARWAVRSVTLEPGADHDVLTMETERFGTLTVTAGHGEPHEHLLAIRHGRPERVLVSAAWTDPTTYVVTARFVESPFVGTVTARVLKDRVDLESRVNVGFDESDRLSTAVARLDG</sequence>
<name>A0A5C5BAZ8_9MICO</name>
<dbReference type="AlphaFoldDB" id="A0A5C5BAZ8"/>
<dbReference type="InterPro" id="IPR050789">
    <property type="entry name" value="Diverse_Enzym_Activities"/>
</dbReference>
<dbReference type="InterPro" id="IPR012338">
    <property type="entry name" value="Beta-lactam/transpept-like"/>
</dbReference>
<organism evidence="2 3">
    <name type="scientific">Miniimonas arenae</name>
    <dbReference type="NCBI Taxonomy" id="676201"/>
    <lineage>
        <taxon>Bacteria</taxon>
        <taxon>Bacillati</taxon>
        <taxon>Actinomycetota</taxon>
        <taxon>Actinomycetes</taxon>
        <taxon>Micrococcales</taxon>
        <taxon>Beutenbergiaceae</taxon>
        <taxon>Miniimonas</taxon>
    </lineage>
</organism>
<evidence type="ECO:0000259" key="1">
    <source>
        <dbReference type="Pfam" id="PF00144"/>
    </source>
</evidence>
<dbReference type="SUPFAM" id="SSF56601">
    <property type="entry name" value="beta-lactamase/transpeptidase-like"/>
    <property type="match status" value="1"/>
</dbReference>
<dbReference type="OrthoDB" id="9773047at2"/>
<proteinExistence type="predicted"/>
<dbReference type="Pfam" id="PF00144">
    <property type="entry name" value="Beta-lactamase"/>
    <property type="match status" value="1"/>
</dbReference>
<protein>
    <submittedName>
        <fullName evidence="2">Beta-lactamase family protein</fullName>
    </submittedName>
</protein>
<dbReference type="EMBL" id="VENP01000029">
    <property type="protein sequence ID" value="TNU73948.1"/>
    <property type="molecule type" value="Genomic_DNA"/>
</dbReference>
<dbReference type="InterPro" id="IPR001466">
    <property type="entry name" value="Beta-lactam-related"/>
</dbReference>